<keyword evidence="1" id="KW-0732">Signal</keyword>
<dbReference type="PROSITE" id="PS51257">
    <property type="entry name" value="PROKAR_LIPOPROTEIN"/>
    <property type="match status" value="1"/>
</dbReference>
<proteinExistence type="predicted"/>
<organism evidence="2 4">
    <name type="scientific">Saliniramus fredricksonii</name>
    <dbReference type="NCBI Taxonomy" id="1653334"/>
    <lineage>
        <taxon>Bacteria</taxon>
        <taxon>Pseudomonadati</taxon>
        <taxon>Pseudomonadota</taxon>
        <taxon>Alphaproteobacteria</taxon>
        <taxon>Hyphomicrobiales</taxon>
        <taxon>Salinarimonadaceae</taxon>
        <taxon>Saliniramus</taxon>
    </lineage>
</organism>
<comment type="caution">
    <text evidence="2">The sequence shown here is derived from an EMBL/GenBank/DDBJ whole genome shotgun (WGS) entry which is preliminary data.</text>
</comment>
<name>A0A0P7Y368_9HYPH</name>
<evidence type="ECO:0000313" key="5">
    <source>
        <dbReference type="Proteomes" id="UP000182800"/>
    </source>
</evidence>
<dbReference type="Proteomes" id="UP000182800">
    <property type="component" value="Unassembled WGS sequence"/>
</dbReference>
<keyword evidence="5" id="KW-1185">Reference proteome</keyword>
<feature type="signal peptide" evidence="1">
    <location>
        <begin position="1"/>
        <end position="22"/>
    </location>
</feature>
<dbReference type="RefSeq" id="WP_074446081.1">
    <property type="nucleotide sequence ID" value="NZ_FMBM01000002.1"/>
</dbReference>
<protein>
    <submittedName>
        <fullName evidence="2">Surface antigen</fullName>
    </submittedName>
</protein>
<reference evidence="2 4" key="1">
    <citation type="submission" date="2015-09" db="EMBL/GenBank/DDBJ databases">
        <title>Identification and resolution of microdiversity through metagenomic sequencing of parallel consortia.</title>
        <authorList>
            <person name="Nelson W.C."/>
            <person name="Romine M.F."/>
            <person name="Lindemann S.R."/>
        </authorList>
    </citation>
    <scope>NUCLEOTIDE SEQUENCE [LARGE SCALE GENOMIC DNA]</scope>
    <source>
        <strain evidence="2">HL-109</strain>
    </source>
</reference>
<dbReference type="InterPro" id="IPR016364">
    <property type="entry name" value="Surface_antigen_Rickettsia"/>
</dbReference>
<dbReference type="EMBL" id="LJSX01000012">
    <property type="protein sequence ID" value="KPQ10900.1"/>
    <property type="molecule type" value="Genomic_DNA"/>
</dbReference>
<reference evidence="3 5" key="2">
    <citation type="submission" date="2016-08" db="EMBL/GenBank/DDBJ databases">
        <authorList>
            <person name="Varghese N."/>
            <person name="Submissions Spin"/>
        </authorList>
    </citation>
    <scope>NUCLEOTIDE SEQUENCE [LARGE SCALE GENOMIC DNA]</scope>
    <source>
        <strain evidence="3 5">HL-109</strain>
    </source>
</reference>
<sequence>MRFGKAAAGAALIGIAALGACAPQGMGPRQEVGIVSGALIGGTAGNLIGRGDAASTLAGALLGGIIGGSIGADLDQQEQRLAARAEFQALDTGRPMTWQGDRRDVRGEVIPGPRFSEGRQFCREYTHTIYIGGRPQEGYGTACRQPDGSWRIVS</sequence>
<gene>
    <name evidence="3" type="ORF">GA0071312_2057</name>
    <name evidence="2" type="ORF">HLUCCO17_09430</name>
</gene>
<evidence type="ECO:0000313" key="4">
    <source>
        <dbReference type="Proteomes" id="UP000050497"/>
    </source>
</evidence>
<feature type="chain" id="PRO_5006145902" evidence="1">
    <location>
        <begin position="23"/>
        <end position="154"/>
    </location>
</feature>
<accession>A0A0P7Y368</accession>
<dbReference type="EMBL" id="FMBM01000002">
    <property type="protein sequence ID" value="SCC81125.1"/>
    <property type="molecule type" value="Genomic_DNA"/>
</dbReference>
<dbReference type="PIRSF" id="PIRSF002721">
    <property type="entry name" value="Surface_antigen_Rickettsia"/>
    <property type="match status" value="1"/>
</dbReference>
<evidence type="ECO:0000313" key="2">
    <source>
        <dbReference type="EMBL" id="KPQ10900.1"/>
    </source>
</evidence>
<evidence type="ECO:0000313" key="3">
    <source>
        <dbReference type="EMBL" id="SCC81125.1"/>
    </source>
</evidence>
<evidence type="ECO:0000256" key="1">
    <source>
        <dbReference type="SAM" id="SignalP"/>
    </source>
</evidence>
<dbReference type="Proteomes" id="UP000050497">
    <property type="component" value="Unassembled WGS sequence"/>
</dbReference>
<dbReference type="AlphaFoldDB" id="A0A0P7Y368"/>